<feature type="region of interest" description="Disordered" evidence="1">
    <location>
        <begin position="274"/>
        <end position="310"/>
    </location>
</feature>
<sequence>MEWYPNPSSPELVADHEAGPGHANEPESRTELDHVFKQPAPSPDFAQGQSNHSDPSPAPFSPPLTLMRPMQVQPAPSAVLPSLPTPAAPLAPAPQQADNDANLTHVMSALWRNYWDQMIEQFGPDIPEPMRTQVLNSLAKGRYEWSSNKVYREAAGIDKSKDGDLKRLRAWMYSRRETTDATWRDTLRNKPDGHRKVPWIKREKLVAVSVIFKAARADKNGRKSKVHEKSRWIHDCKLDFLLPGQDQVVPDPYWAGFLEEYAKDPKQEYIYDNVVGNKQSPTREEDMEIEPDVPGQDQEVQGTGEAQGQH</sequence>
<organism evidence="2 3">
    <name type="scientific">Diaporthe helianthi</name>
    <dbReference type="NCBI Taxonomy" id="158607"/>
    <lineage>
        <taxon>Eukaryota</taxon>
        <taxon>Fungi</taxon>
        <taxon>Dikarya</taxon>
        <taxon>Ascomycota</taxon>
        <taxon>Pezizomycotina</taxon>
        <taxon>Sordariomycetes</taxon>
        <taxon>Sordariomycetidae</taxon>
        <taxon>Diaporthales</taxon>
        <taxon>Diaporthaceae</taxon>
        <taxon>Diaporthe</taxon>
    </lineage>
</organism>
<dbReference type="EMBL" id="MAVT02001876">
    <property type="protein sequence ID" value="POS69978.1"/>
    <property type="molecule type" value="Genomic_DNA"/>
</dbReference>
<feature type="region of interest" description="Disordered" evidence="1">
    <location>
        <begin position="1"/>
        <end position="99"/>
    </location>
</feature>
<proteinExistence type="predicted"/>
<feature type="compositionally biased region" description="Polar residues" evidence="1">
    <location>
        <begin position="298"/>
        <end position="310"/>
    </location>
</feature>
<gene>
    <name evidence="2" type="ORF">DHEL01_v211626</name>
</gene>
<evidence type="ECO:0000256" key="1">
    <source>
        <dbReference type="SAM" id="MobiDB-lite"/>
    </source>
</evidence>
<keyword evidence="3" id="KW-1185">Reference proteome</keyword>
<dbReference type="AlphaFoldDB" id="A0A2P5HI96"/>
<protein>
    <submittedName>
        <fullName evidence="2">Uncharacterized protein</fullName>
    </submittedName>
</protein>
<evidence type="ECO:0000313" key="3">
    <source>
        <dbReference type="Proteomes" id="UP000094444"/>
    </source>
</evidence>
<comment type="caution">
    <text evidence="2">The sequence shown here is derived from an EMBL/GenBank/DDBJ whole genome shotgun (WGS) entry which is preliminary data.</text>
</comment>
<dbReference type="Proteomes" id="UP000094444">
    <property type="component" value="Unassembled WGS sequence"/>
</dbReference>
<dbReference type="OrthoDB" id="5242317at2759"/>
<name>A0A2P5HI96_DIAHE</name>
<reference evidence="2" key="1">
    <citation type="submission" date="2017-09" db="EMBL/GenBank/DDBJ databases">
        <title>Polyketide synthases of a Diaporthe helianthi virulent isolate.</title>
        <authorList>
            <person name="Baroncelli R."/>
        </authorList>
    </citation>
    <scope>NUCLEOTIDE SEQUENCE [LARGE SCALE GENOMIC DNA]</scope>
    <source>
        <strain evidence="2">7/96</strain>
    </source>
</reference>
<dbReference type="InParanoid" id="A0A2P5HI96"/>
<accession>A0A2P5HI96</accession>
<feature type="compositionally biased region" description="Basic and acidic residues" evidence="1">
    <location>
        <begin position="13"/>
        <end position="36"/>
    </location>
</feature>
<evidence type="ECO:0000313" key="2">
    <source>
        <dbReference type="EMBL" id="POS69978.1"/>
    </source>
</evidence>
<feature type="compositionally biased region" description="Pro residues" evidence="1">
    <location>
        <begin position="83"/>
        <end position="92"/>
    </location>
</feature>
<feature type="compositionally biased region" description="Low complexity" evidence="1">
    <location>
        <begin position="73"/>
        <end position="82"/>
    </location>
</feature>